<dbReference type="AlphaFoldDB" id="A0A8J3LJ91"/>
<reference evidence="1" key="1">
    <citation type="submission" date="2021-01" db="EMBL/GenBank/DDBJ databases">
        <title>Whole genome shotgun sequence of Catellatospora methionotrophica NBRC 14553.</title>
        <authorList>
            <person name="Komaki H."/>
            <person name="Tamura T."/>
        </authorList>
    </citation>
    <scope>NUCLEOTIDE SEQUENCE</scope>
    <source>
        <strain evidence="1">NBRC 14553</strain>
    </source>
</reference>
<evidence type="ECO:0000313" key="2">
    <source>
        <dbReference type="Proteomes" id="UP000660339"/>
    </source>
</evidence>
<name>A0A8J3LJ91_9ACTN</name>
<sequence>MPPYFAVVAAGLWRYTHTLTVLFGLTRFEMLAGRHPGQDRALRPTASLRPEAGRIVDGTMRVGE</sequence>
<comment type="caution">
    <text evidence="1">The sequence shown here is derived from an EMBL/GenBank/DDBJ whole genome shotgun (WGS) entry which is preliminary data.</text>
</comment>
<accession>A0A8J3LJ91</accession>
<dbReference type="EMBL" id="BONJ01000028">
    <property type="protein sequence ID" value="GIG16644.1"/>
    <property type="molecule type" value="Genomic_DNA"/>
</dbReference>
<protein>
    <submittedName>
        <fullName evidence="1">Uncharacterized protein</fullName>
    </submittedName>
</protein>
<dbReference type="Proteomes" id="UP000660339">
    <property type="component" value="Unassembled WGS sequence"/>
</dbReference>
<organism evidence="1 2">
    <name type="scientific">Catellatospora methionotrophica</name>
    <dbReference type="NCBI Taxonomy" id="121620"/>
    <lineage>
        <taxon>Bacteria</taxon>
        <taxon>Bacillati</taxon>
        <taxon>Actinomycetota</taxon>
        <taxon>Actinomycetes</taxon>
        <taxon>Micromonosporales</taxon>
        <taxon>Micromonosporaceae</taxon>
        <taxon>Catellatospora</taxon>
    </lineage>
</organism>
<proteinExistence type="predicted"/>
<evidence type="ECO:0000313" key="1">
    <source>
        <dbReference type="EMBL" id="GIG16644.1"/>
    </source>
</evidence>
<gene>
    <name evidence="1" type="ORF">Cme02nite_49760</name>
</gene>
<keyword evidence="2" id="KW-1185">Reference proteome</keyword>